<reference evidence="1" key="1">
    <citation type="submission" date="2020-12" db="EMBL/GenBank/DDBJ databases">
        <title>WGS assembly of Carya illinoinensis cv. Pawnee.</title>
        <authorList>
            <person name="Platts A."/>
            <person name="Shu S."/>
            <person name="Wright S."/>
            <person name="Barry K."/>
            <person name="Edger P."/>
            <person name="Pires J.C."/>
            <person name="Schmutz J."/>
        </authorList>
    </citation>
    <scope>NUCLEOTIDE SEQUENCE</scope>
    <source>
        <tissue evidence="1">Leaf</tissue>
    </source>
</reference>
<sequence>MKFFLRHSKYVRLGSNFIHDFFSFLYLQRSRWLLHGIRTYNLILFFFYY</sequence>
<dbReference type="EMBL" id="CM031809">
    <property type="protein sequence ID" value="KAG6666300.1"/>
    <property type="molecule type" value="Genomic_DNA"/>
</dbReference>
<organism evidence="1 2">
    <name type="scientific">Carya illinoinensis</name>
    <name type="common">Pecan</name>
    <dbReference type="NCBI Taxonomy" id="32201"/>
    <lineage>
        <taxon>Eukaryota</taxon>
        <taxon>Viridiplantae</taxon>
        <taxon>Streptophyta</taxon>
        <taxon>Embryophyta</taxon>
        <taxon>Tracheophyta</taxon>
        <taxon>Spermatophyta</taxon>
        <taxon>Magnoliopsida</taxon>
        <taxon>eudicotyledons</taxon>
        <taxon>Gunneridae</taxon>
        <taxon>Pentapetalae</taxon>
        <taxon>rosids</taxon>
        <taxon>fabids</taxon>
        <taxon>Fagales</taxon>
        <taxon>Juglandaceae</taxon>
        <taxon>Carya</taxon>
    </lineage>
</organism>
<dbReference type="AlphaFoldDB" id="A0A8T1RFM0"/>
<protein>
    <submittedName>
        <fullName evidence="1">Uncharacterized protein</fullName>
    </submittedName>
</protein>
<accession>A0A8T1RFM0</accession>
<evidence type="ECO:0000313" key="2">
    <source>
        <dbReference type="Proteomes" id="UP000811609"/>
    </source>
</evidence>
<gene>
    <name evidence="1" type="ORF">CIPAW_01G021800</name>
</gene>
<evidence type="ECO:0000313" key="1">
    <source>
        <dbReference type="EMBL" id="KAG6666300.1"/>
    </source>
</evidence>
<proteinExistence type="predicted"/>
<dbReference type="Proteomes" id="UP000811609">
    <property type="component" value="Chromosome 1"/>
</dbReference>
<comment type="caution">
    <text evidence="1">The sequence shown here is derived from an EMBL/GenBank/DDBJ whole genome shotgun (WGS) entry which is preliminary data.</text>
</comment>
<name>A0A8T1RFM0_CARIL</name>
<keyword evidence="2" id="KW-1185">Reference proteome</keyword>